<organism evidence="1 2">
    <name type="scientific">Pseudobutyrivibrio ruminis DSM 9787</name>
    <dbReference type="NCBI Taxonomy" id="1123011"/>
    <lineage>
        <taxon>Bacteria</taxon>
        <taxon>Bacillati</taxon>
        <taxon>Bacillota</taxon>
        <taxon>Clostridia</taxon>
        <taxon>Lachnospirales</taxon>
        <taxon>Lachnospiraceae</taxon>
        <taxon>Pseudobutyrivibrio</taxon>
    </lineage>
</organism>
<dbReference type="RefSeq" id="WP_097077148.1">
    <property type="nucleotide sequence ID" value="NZ_OBMR01000014.1"/>
</dbReference>
<evidence type="ECO:0000313" key="1">
    <source>
        <dbReference type="EMBL" id="SOC16305.1"/>
    </source>
</evidence>
<proteinExistence type="predicted"/>
<protein>
    <submittedName>
        <fullName evidence="1">Uncharacterized protein</fullName>
    </submittedName>
</protein>
<dbReference type="Proteomes" id="UP000219563">
    <property type="component" value="Unassembled WGS sequence"/>
</dbReference>
<evidence type="ECO:0000313" key="2">
    <source>
        <dbReference type="Proteomes" id="UP000219563"/>
    </source>
</evidence>
<accession>A0A285T639</accession>
<reference evidence="1 2" key="1">
    <citation type="submission" date="2017-08" db="EMBL/GenBank/DDBJ databases">
        <authorList>
            <person name="de Groot N.N."/>
        </authorList>
    </citation>
    <scope>NUCLEOTIDE SEQUENCE [LARGE SCALE GENOMIC DNA]</scope>
    <source>
        <strain evidence="1 2">DSM 9787</strain>
    </source>
</reference>
<dbReference type="AlphaFoldDB" id="A0A285T639"/>
<dbReference type="EMBL" id="OBMR01000014">
    <property type="protein sequence ID" value="SOC16305.1"/>
    <property type="molecule type" value="Genomic_DNA"/>
</dbReference>
<name>A0A285T639_9FIRM</name>
<sequence length="73" mass="8368">MIKFEKARELAQSRKVLLDTVSEYDNAYVFSYSKGLKLTMSDEVVVFKDSGSVYTRNLIKDEQLGKLISTKQI</sequence>
<gene>
    <name evidence="1" type="ORF">SAMN02910411_0362</name>
</gene>